<evidence type="ECO:0000256" key="7">
    <source>
        <dbReference type="SAM" id="Phobius"/>
    </source>
</evidence>
<feature type="transmembrane region" description="Helical" evidence="7">
    <location>
        <begin position="232"/>
        <end position="255"/>
    </location>
</feature>
<keyword evidence="4 7" id="KW-0812">Transmembrane</keyword>
<dbReference type="HOGENOM" id="CLU_020854_2_1_6"/>
<feature type="transmembrane region" description="Helical" evidence="7">
    <location>
        <begin position="332"/>
        <end position="353"/>
    </location>
</feature>
<dbReference type="EMBL" id="AAPH01000002">
    <property type="protein sequence ID" value="EAS44986.1"/>
    <property type="molecule type" value="Genomic_DNA"/>
</dbReference>
<keyword evidence="2" id="KW-0813">Transport</keyword>
<evidence type="ECO:0000256" key="4">
    <source>
        <dbReference type="ARBA" id="ARBA00022692"/>
    </source>
</evidence>
<feature type="transmembrane region" description="Helical" evidence="7">
    <location>
        <begin position="365"/>
        <end position="387"/>
    </location>
</feature>
<feature type="transmembrane region" description="Helical" evidence="7">
    <location>
        <begin position="196"/>
        <end position="220"/>
    </location>
</feature>
<keyword evidence="3" id="KW-1003">Cell membrane</keyword>
<evidence type="ECO:0000256" key="1">
    <source>
        <dbReference type="ARBA" id="ARBA00004651"/>
    </source>
</evidence>
<comment type="caution">
    <text evidence="8">The sequence shown here is derived from an EMBL/GenBank/DDBJ whole genome shotgun (WGS) entry which is preliminary data.</text>
</comment>
<keyword evidence="6 7" id="KW-0472">Membrane</keyword>
<evidence type="ECO:0000256" key="3">
    <source>
        <dbReference type="ARBA" id="ARBA00022475"/>
    </source>
</evidence>
<dbReference type="InterPro" id="IPR002293">
    <property type="entry name" value="AA/rel_permease1"/>
</dbReference>
<feature type="transmembrane region" description="Helical" evidence="7">
    <location>
        <begin position="407"/>
        <end position="426"/>
    </location>
</feature>
<dbReference type="InterPro" id="IPR050367">
    <property type="entry name" value="APC_superfamily"/>
</dbReference>
<proteinExistence type="predicted"/>
<dbReference type="Pfam" id="PF13520">
    <property type="entry name" value="AA_permease_2"/>
    <property type="match status" value="1"/>
</dbReference>
<dbReference type="OrthoDB" id="8766814at2"/>
<dbReference type="PANTHER" id="PTHR42770">
    <property type="entry name" value="AMINO ACID TRANSPORTER-RELATED"/>
    <property type="match status" value="1"/>
</dbReference>
<evidence type="ECO:0000256" key="2">
    <source>
        <dbReference type="ARBA" id="ARBA00022448"/>
    </source>
</evidence>
<dbReference type="GO" id="GO:0005886">
    <property type="term" value="C:plasma membrane"/>
    <property type="evidence" value="ECO:0007669"/>
    <property type="project" value="UniProtKB-SubCell"/>
</dbReference>
<evidence type="ECO:0000313" key="9">
    <source>
        <dbReference type="Proteomes" id="UP000003789"/>
    </source>
</evidence>
<feature type="transmembrane region" description="Helical" evidence="7">
    <location>
        <begin position="287"/>
        <end position="312"/>
    </location>
</feature>
<feature type="transmembrane region" description="Helical" evidence="7">
    <location>
        <begin position="432"/>
        <end position="452"/>
    </location>
</feature>
<dbReference type="PANTHER" id="PTHR42770:SF15">
    <property type="entry name" value="GLUTAMATE_GAMMA-AMINOBUTYRATE ANTIPORTER-RELATED"/>
    <property type="match status" value="1"/>
</dbReference>
<accession>Q1Z8X2</accession>
<feature type="transmembrane region" description="Helical" evidence="7">
    <location>
        <begin position="148"/>
        <end position="176"/>
    </location>
</feature>
<dbReference type="Proteomes" id="UP000003789">
    <property type="component" value="Unassembled WGS sequence"/>
</dbReference>
<evidence type="ECO:0000313" key="8">
    <source>
        <dbReference type="EMBL" id="EAS44986.1"/>
    </source>
</evidence>
<reference evidence="8 9" key="1">
    <citation type="submission" date="2006-03" db="EMBL/GenBank/DDBJ databases">
        <authorList>
            <person name="Bartlett D.H."/>
            <person name="Valle G."/>
            <person name="Lauro F.M."/>
            <person name="Vezzi A."/>
            <person name="Simonato F."/>
            <person name="Eloe E."/>
            <person name="Vitulo N."/>
            <person name="Stratton T.K."/>
            <person name="D'angelo M."/>
            <person name="Ferriera S."/>
            <person name="Johnson J."/>
            <person name="Kravitz S."/>
            <person name="Beeson K."/>
            <person name="Sutton G."/>
            <person name="Rogers Y."/>
            <person name="Friedman R."/>
            <person name="Frazier M."/>
            <person name="Venter J.C."/>
        </authorList>
    </citation>
    <scope>NUCLEOTIDE SEQUENCE [LARGE SCALE GENOMIC DNA]</scope>
    <source>
        <strain evidence="8 9">3TCK</strain>
    </source>
</reference>
<dbReference type="Gene3D" id="1.20.1740.10">
    <property type="entry name" value="Amino acid/polyamine transporter I"/>
    <property type="match status" value="1"/>
</dbReference>
<dbReference type="PIRSF" id="PIRSF006060">
    <property type="entry name" value="AA_transporter"/>
    <property type="match status" value="1"/>
</dbReference>
<dbReference type="RefSeq" id="WP_006232105.1">
    <property type="nucleotide sequence ID" value="NZ_CH724135.1"/>
</dbReference>
<name>Q1Z8X2_9GAMM</name>
<sequence length="474" mass="51466">MSESIRGTIGKFALLSMTLAAVFNFRNVVNNNIEIGLSSAPMFIIATLFYFIPFCLIVAEFVALNKNSESGVYAWLKSTLGGRWAFLGAYTYWFVNLFWFTSLLPNVIAFASYAFLGYEVVFSPIVTTILCTVLFAVATYVSTTGAKLLGSITSITSTLVLLLTGSYILLAGGALLGGTVPADPITVESMTPTFSWAFLGVITWIFMAAGGAESISVYVNDVKGGHKSFVKVVILAGILIGALYSISSLLVNVFVPREALTFTGGSVQIFEGLALHYGLSTELVNRFVGVVLFAAMFGSLLMWTATPVKIFFSEIPEGIFGKKTVKQNEHGVPVRGAWIQFLIVIPLLIIPALGSESAQDLMNTVINMTAASAMLPPIFIMVAYLMLRLKFDHLERDFKMGSRNVGIAIVSMLLVIFSIGFIASTFPTGGNIAMILLYNVGGIIIFLGFAWWKYNQYEKKLAMTNTTELNTAAE</sequence>
<protein>
    <submittedName>
        <fullName evidence="8">Putative oxidoreductase</fullName>
    </submittedName>
</protein>
<feature type="transmembrane region" description="Helical" evidence="7">
    <location>
        <begin position="41"/>
        <end position="63"/>
    </location>
</feature>
<comment type="subcellular location">
    <subcellularLocation>
        <location evidence="1">Cell membrane</location>
        <topology evidence="1">Multi-pass membrane protein</topology>
    </subcellularLocation>
</comment>
<organism evidence="8 9">
    <name type="scientific">Photobacterium profundum 3TCK</name>
    <dbReference type="NCBI Taxonomy" id="314280"/>
    <lineage>
        <taxon>Bacteria</taxon>
        <taxon>Pseudomonadati</taxon>
        <taxon>Pseudomonadota</taxon>
        <taxon>Gammaproteobacteria</taxon>
        <taxon>Vibrionales</taxon>
        <taxon>Vibrionaceae</taxon>
        <taxon>Photobacterium</taxon>
    </lineage>
</organism>
<keyword evidence="5 7" id="KW-1133">Transmembrane helix</keyword>
<gene>
    <name evidence="8" type="ORF">P3TCK_20920</name>
</gene>
<feature type="transmembrane region" description="Helical" evidence="7">
    <location>
        <begin position="12"/>
        <end position="29"/>
    </location>
</feature>
<dbReference type="GO" id="GO:0022857">
    <property type="term" value="F:transmembrane transporter activity"/>
    <property type="evidence" value="ECO:0007669"/>
    <property type="project" value="InterPro"/>
</dbReference>
<evidence type="ECO:0000256" key="6">
    <source>
        <dbReference type="ARBA" id="ARBA00023136"/>
    </source>
</evidence>
<dbReference type="AlphaFoldDB" id="Q1Z8X2"/>
<evidence type="ECO:0000256" key="5">
    <source>
        <dbReference type="ARBA" id="ARBA00022989"/>
    </source>
</evidence>
<feature type="transmembrane region" description="Helical" evidence="7">
    <location>
        <begin position="84"/>
        <end position="115"/>
    </location>
</feature>
<feature type="transmembrane region" description="Helical" evidence="7">
    <location>
        <begin position="121"/>
        <end position="141"/>
    </location>
</feature>